<feature type="transmembrane region" description="Helical" evidence="1">
    <location>
        <begin position="269"/>
        <end position="294"/>
    </location>
</feature>
<proteinExistence type="predicted"/>
<feature type="transmembrane region" description="Helical" evidence="1">
    <location>
        <begin position="169"/>
        <end position="195"/>
    </location>
</feature>
<keyword evidence="1" id="KW-1133">Transmembrane helix</keyword>
<accession>A0A843TN76</accession>
<dbReference type="EMBL" id="NMUH01000105">
    <property type="protein sequence ID" value="MQL71646.1"/>
    <property type="molecule type" value="Genomic_DNA"/>
</dbReference>
<evidence type="ECO:0000256" key="1">
    <source>
        <dbReference type="SAM" id="Phobius"/>
    </source>
</evidence>
<reference evidence="3" key="1">
    <citation type="submission" date="2017-07" db="EMBL/GenBank/DDBJ databases">
        <title>Taro Niue Genome Assembly and Annotation.</title>
        <authorList>
            <person name="Atibalentja N."/>
            <person name="Keating K."/>
            <person name="Fields C.J."/>
        </authorList>
    </citation>
    <scope>NUCLEOTIDE SEQUENCE</scope>
    <source>
        <strain evidence="3">Niue_2</strain>
        <tissue evidence="3">Leaf</tissue>
    </source>
</reference>
<comment type="caution">
    <text evidence="3">The sequence shown here is derived from an EMBL/GenBank/DDBJ whole genome shotgun (WGS) entry which is preliminary data.</text>
</comment>
<organism evidence="3 4">
    <name type="scientific">Colocasia esculenta</name>
    <name type="common">Wild taro</name>
    <name type="synonym">Arum esculentum</name>
    <dbReference type="NCBI Taxonomy" id="4460"/>
    <lineage>
        <taxon>Eukaryota</taxon>
        <taxon>Viridiplantae</taxon>
        <taxon>Streptophyta</taxon>
        <taxon>Embryophyta</taxon>
        <taxon>Tracheophyta</taxon>
        <taxon>Spermatophyta</taxon>
        <taxon>Magnoliopsida</taxon>
        <taxon>Liliopsida</taxon>
        <taxon>Araceae</taxon>
        <taxon>Aroideae</taxon>
        <taxon>Colocasieae</taxon>
        <taxon>Colocasia</taxon>
    </lineage>
</organism>
<keyword evidence="4" id="KW-1185">Reference proteome</keyword>
<dbReference type="Proteomes" id="UP000652761">
    <property type="component" value="Unassembled WGS sequence"/>
</dbReference>
<evidence type="ECO:0000313" key="4">
    <source>
        <dbReference type="Proteomes" id="UP000652761"/>
    </source>
</evidence>
<keyword evidence="1" id="KW-0812">Transmembrane</keyword>
<keyword evidence="1" id="KW-0472">Membrane</keyword>
<feature type="chain" id="PRO_5032879766" evidence="2">
    <location>
        <begin position="34"/>
        <end position="299"/>
    </location>
</feature>
<feature type="signal peptide" evidence="2">
    <location>
        <begin position="1"/>
        <end position="33"/>
    </location>
</feature>
<dbReference type="AlphaFoldDB" id="A0A843TN76"/>
<evidence type="ECO:0000256" key="2">
    <source>
        <dbReference type="SAM" id="SignalP"/>
    </source>
</evidence>
<protein>
    <submittedName>
        <fullName evidence="3">Uncharacterized protein</fullName>
    </submittedName>
</protein>
<evidence type="ECO:0000313" key="3">
    <source>
        <dbReference type="EMBL" id="MQL71646.1"/>
    </source>
</evidence>
<name>A0A843TN76_COLES</name>
<keyword evidence="2" id="KW-0732">Signal</keyword>
<gene>
    <name evidence="3" type="ORF">Taro_003960</name>
</gene>
<sequence>MFPRAGLPLGPSGGERGSVVLLCLPHLFARCLALEGLSRSEVVSVAWDPHPREPLRERSGLRVCSSWQPTGQTLELRGKRGLDSGAKLFVELSCLGLGRRGRLEFIPAQTRQSLVSLPCSTLVLEPRREVKHGAAAWPGCGVVCVVHSLAALSHSSGEVRGESWQAKRVLFVALACTAVIARPCLVFVGVVGLALCGPVLLVVSTRCPLGFIVPFLGASPWWHRRVWLPDLAVCLGSGVVLLVGPRPCEGLRWPCLRGSSSRELGVRRVVKAVGAPCVVSSTVGFCGSHLLLLWPVKDW</sequence>